<feature type="compositionally biased region" description="Polar residues" evidence="2">
    <location>
        <begin position="166"/>
        <end position="177"/>
    </location>
</feature>
<dbReference type="Gene3D" id="3.30.1370.10">
    <property type="entry name" value="K Homology domain, type 1"/>
    <property type="match status" value="1"/>
</dbReference>
<dbReference type="InterPro" id="IPR004088">
    <property type="entry name" value="KH_dom_type_1"/>
</dbReference>
<dbReference type="GO" id="GO:0003723">
    <property type="term" value="F:RNA binding"/>
    <property type="evidence" value="ECO:0007669"/>
    <property type="project" value="UniProtKB-UniRule"/>
</dbReference>
<protein>
    <recommendedName>
        <fullName evidence="3">K Homology domain-containing protein</fullName>
    </recommendedName>
</protein>
<keyword evidence="1" id="KW-0694">RNA-binding</keyword>
<comment type="caution">
    <text evidence="4">The sequence shown here is derived from an EMBL/GenBank/DDBJ whole genome shotgun (WGS) entry which is preliminary data.</text>
</comment>
<reference evidence="4 5" key="1">
    <citation type="submission" date="2019-06" db="EMBL/GenBank/DDBJ databases">
        <title>Draft genomes of female and male turbot (Scophthalmus maximus).</title>
        <authorList>
            <person name="Xu H."/>
            <person name="Xu X.-W."/>
            <person name="Shao C."/>
            <person name="Chen S."/>
        </authorList>
    </citation>
    <scope>NUCLEOTIDE SEQUENCE [LARGE SCALE GENOMIC DNA]</scope>
    <source>
        <strain evidence="4">Ysfricsl-2016a</strain>
        <tissue evidence="4">Blood</tissue>
    </source>
</reference>
<evidence type="ECO:0000256" key="2">
    <source>
        <dbReference type="SAM" id="MobiDB-lite"/>
    </source>
</evidence>
<evidence type="ECO:0000313" key="5">
    <source>
        <dbReference type="Proteomes" id="UP000438429"/>
    </source>
</evidence>
<feature type="domain" description="K Homology" evidence="3">
    <location>
        <begin position="221"/>
        <end position="249"/>
    </location>
</feature>
<dbReference type="EMBL" id="VEVO01000011">
    <property type="protein sequence ID" value="KAF0034696.1"/>
    <property type="molecule type" value="Genomic_DNA"/>
</dbReference>
<evidence type="ECO:0000259" key="3">
    <source>
        <dbReference type="Pfam" id="PF00013"/>
    </source>
</evidence>
<feature type="compositionally biased region" description="Low complexity" evidence="2">
    <location>
        <begin position="149"/>
        <end position="160"/>
    </location>
</feature>
<dbReference type="Pfam" id="PF00013">
    <property type="entry name" value="KH_1"/>
    <property type="match status" value="1"/>
</dbReference>
<dbReference type="SUPFAM" id="SSF54791">
    <property type="entry name" value="Eukaryotic type KH-domain (KH-domain type I)"/>
    <property type="match status" value="1"/>
</dbReference>
<feature type="region of interest" description="Disordered" evidence="2">
    <location>
        <begin position="98"/>
        <end position="180"/>
    </location>
</feature>
<organism evidence="4 5">
    <name type="scientific">Scophthalmus maximus</name>
    <name type="common">Turbot</name>
    <name type="synonym">Psetta maxima</name>
    <dbReference type="NCBI Taxonomy" id="52904"/>
    <lineage>
        <taxon>Eukaryota</taxon>
        <taxon>Metazoa</taxon>
        <taxon>Chordata</taxon>
        <taxon>Craniata</taxon>
        <taxon>Vertebrata</taxon>
        <taxon>Euteleostomi</taxon>
        <taxon>Actinopterygii</taxon>
        <taxon>Neopterygii</taxon>
        <taxon>Teleostei</taxon>
        <taxon>Neoteleostei</taxon>
        <taxon>Acanthomorphata</taxon>
        <taxon>Carangaria</taxon>
        <taxon>Pleuronectiformes</taxon>
        <taxon>Pleuronectoidei</taxon>
        <taxon>Scophthalmidae</taxon>
        <taxon>Scophthalmus</taxon>
    </lineage>
</organism>
<dbReference type="PROSITE" id="PS50084">
    <property type="entry name" value="KH_TYPE_1"/>
    <property type="match status" value="1"/>
</dbReference>
<gene>
    <name evidence="4" type="ORF">F2P81_012454</name>
</gene>
<evidence type="ECO:0000313" key="4">
    <source>
        <dbReference type="EMBL" id="KAF0034696.1"/>
    </source>
</evidence>
<accession>A0A6A4SHQ7</accession>
<dbReference type="InterPro" id="IPR036612">
    <property type="entry name" value="KH_dom_type_1_sf"/>
</dbReference>
<name>A0A6A4SHQ7_SCOMX</name>
<dbReference type="AlphaFoldDB" id="A0A6A4SHQ7"/>
<proteinExistence type="predicted"/>
<sequence>MSVHNASEQTERQVTRLSAIFCAKASHTCPSCFRFITDRYQTRTNLAAPVLEQRKGNRVNLSRSLAAAQRICISVRALKFVSLQTERKTLTWIKATPAATSAATPPGSQPPPLAPSHSSRAPQGSPRPGFLGSRKHYRQERRNGEENTGRAAGGRSSSSGPCGDNNADTEQTVTNKDSPFGPCDLTLTAPVPCCSCEHKEEQKDLAALVANGTVTSKPPVTLRLVIPASQCGSLIGKGGSKIKEIREKEDGGKTQQRALSHNLEFTVIHSDWTSELRPRHRDSEHKTI</sequence>
<dbReference type="Proteomes" id="UP000438429">
    <property type="component" value="Unassembled WGS sequence"/>
</dbReference>
<evidence type="ECO:0000256" key="1">
    <source>
        <dbReference type="PROSITE-ProRule" id="PRU00117"/>
    </source>
</evidence>